<keyword evidence="2" id="KW-0012">Acyltransferase</keyword>
<dbReference type="InterPro" id="IPR050832">
    <property type="entry name" value="Bact_Acetyltransf"/>
</dbReference>
<dbReference type="GO" id="GO:0016747">
    <property type="term" value="F:acyltransferase activity, transferring groups other than amino-acyl groups"/>
    <property type="evidence" value="ECO:0007669"/>
    <property type="project" value="InterPro"/>
</dbReference>
<dbReference type="PANTHER" id="PTHR43877">
    <property type="entry name" value="AMINOALKYLPHOSPHONATE N-ACETYLTRANSFERASE-RELATED-RELATED"/>
    <property type="match status" value="1"/>
</dbReference>
<evidence type="ECO:0000313" key="5">
    <source>
        <dbReference type="Proteomes" id="UP000235916"/>
    </source>
</evidence>
<dbReference type="Pfam" id="PF00583">
    <property type="entry name" value="Acetyltransf_1"/>
    <property type="match status" value="1"/>
</dbReference>
<keyword evidence="1 4" id="KW-0808">Transferase</keyword>
<evidence type="ECO:0000259" key="3">
    <source>
        <dbReference type="PROSITE" id="PS51186"/>
    </source>
</evidence>
<keyword evidence="5" id="KW-1185">Reference proteome</keyword>
<dbReference type="Gene3D" id="3.40.630.30">
    <property type="match status" value="1"/>
</dbReference>
<dbReference type="PANTHER" id="PTHR43877:SF5">
    <property type="entry name" value="BLL8307 PROTEIN"/>
    <property type="match status" value="1"/>
</dbReference>
<feature type="domain" description="N-acetyltransferase" evidence="3">
    <location>
        <begin position="9"/>
        <end position="162"/>
    </location>
</feature>
<dbReference type="CDD" id="cd04301">
    <property type="entry name" value="NAT_SF"/>
    <property type="match status" value="1"/>
</dbReference>
<comment type="caution">
    <text evidence="4">The sequence shown here is derived from an EMBL/GenBank/DDBJ whole genome shotgun (WGS) entry which is preliminary data.</text>
</comment>
<dbReference type="PROSITE" id="PS51186">
    <property type="entry name" value="GNAT"/>
    <property type="match status" value="1"/>
</dbReference>
<dbReference type="EMBL" id="POSP01000003">
    <property type="protein sequence ID" value="PND39281.1"/>
    <property type="molecule type" value="Genomic_DNA"/>
</dbReference>
<reference evidence="4 5" key="1">
    <citation type="submission" date="2018-01" db="EMBL/GenBank/DDBJ databases">
        <title>Draft genome sequence of Paucibacter aquatile CR182 isolated from freshwater of the Nakdong River.</title>
        <authorList>
            <person name="Choi A."/>
            <person name="Chung E.J."/>
        </authorList>
    </citation>
    <scope>NUCLEOTIDE SEQUENCE [LARGE SCALE GENOMIC DNA]</scope>
    <source>
        <strain evidence="4 5">CR182</strain>
    </source>
</reference>
<evidence type="ECO:0000313" key="4">
    <source>
        <dbReference type="EMBL" id="PND39281.1"/>
    </source>
</evidence>
<dbReference type="InterPro" id="IPR000182">
    <property type="entry name" value="GNAT_dom"/>
</dbReference>
<dbReference type="RefSeq" id="WP_102769199.1">
    <property type="nucleotide sequence ID" value="NZ_CP124551.1"/>
</dbReference>
<name>A0A2N8L0Q5_9BURK</name>
<accession>A0A2N8L0Q5</accession>
<evidence type="ECO:0000256" key="1">
    <source>
        <dbReference type="ARBA" id="ARBA00022679"/>
    </source>
</evidence>
<protein>
    <submittedName>
        <fullName evidence="4">GNAT family N-acetyltransferase</fullName>
    </submittedName>
</protein>
<dbReference type="InterPro" id="IPR016181">
    <property type="entry name" value="Acyl_CoA_acyltransferase"/>
</dbReference>
<evidence type="ECO:0000256" key="2">
    <source>
        <dbReference type="ARBA" id="ARBA00023315"/>
    </source>
</evidence>
<dbReference type="OrthoDB" id="9803233at2"/>
<gene>
    <name evidence="4" type="ORF">C1O66_18280</name>
</gene>
<proteinExistence type="predicted"/>
<dbReference type="SUPFAM" id="SSF55729">
    <property type="entry name" value="Acyl-CoA N-acyltransferases (Nat)"/>
    <property type="match status" value="1"/>
</dbReference>
<dbReference type="AlphaFoldDB" id="A0A2N8L0Q5"/>
<dbReference type="Proteomes" id="UP000235916">
    <property type="component" value="Unassembled WGS sequence"/>
</dbReference>
<organism evidence="4 5">
    <name type="scientific">Kinneretia aquatilis</name>
    <dbReference type="NCBI Taxonomy" id="2070761"/>
    <lineage>
        <taxon>Bacteria</taxon>
        <taxon>Pseudomonadati</taxon>
        <taxon>Pseudomonadota</taxon>
        <taxon>Betaproteobacteria</taxon>
        <taxon>Burkholderiales</taxon>
        <taxon>Sphaerotilaceae</taxon>
        <taxon>Roseateles</taxon>
    </lineage>
</organism>
<sequence>MTTETDLLIRLDDLSDPRIAAFMEEHMQDMRATSPPESVHALDMNKLRQPEIAFWTAWLNEPAGPVLAATAAIKRLDAEHAELKSMRTAAALRGRGLARRMLRHVLAEARQRGYRRLSLETGTQAFFEPAHQLYASEGFVVCEPFGSYRIDPHSCYMTLALA</sequence>